<protein>
    <recommendedName>
        <fullName evidence="2">FMR1-interacting protein 1 conserved domain-containing protein</fullName>
    </recommendedName>
</protein>
<accession>A0A8H5H5N8</accession>
<dbReference type="Proteomes" id="UP000565441">
    <property type="component" value="Unassembled WGS sequence"/>
</dbReference>
<dbReference type="InterPro" id="IPR019496">
    <property type="entry name" value="NUFIP1_cons_dom"/>
</dbReference>
<gene>
    <name evidence="3" type="ORF">D9615_005326</name>
</gene>
<proteinExistence type="predicted"/>
<feature type="compositionally biased region" description="Basic and acidic residues" evidence="1">
    <location>
        <begin position="183"/>
        <end position="197"/>
    </location>
</feature>
<evidence type="ECO:0000256" key="1">
    <source>
        <dbReference type="SAM" id="MobiDB-lite"/>
    </source>
</evidence>
<organism evidence="3 4">
    <name type="scientific">Tricholomella constricta</name>
    <dbReference type="NCBI Taxonomy" id="117010"/>
    <lineage>
        <taxon>Eukaryota</taxon>
        <taxon>Fungi</taxon>
        <taxon>Dikarya</taxon>
        <taxon>Basidiomycota</taxon>
        <taxon>Agaricomycotina</taxon>
        <taxon>Agaricomycetes</taxon>
        <taxon>Agaricomycetidae</taxon>
        <taxon>Agaricales</taxon>
        <taxon>Tricholomatineae</taxon>
        <taxon>Lyophyllaceae</taxon>
        <taxon>Tricholomella</taxon>
    </lineage>
</organism>
<evidence type="ECO:0000259" key="2">
    <source>
        <dbReference type="Pfam" id="PF10453"/>
    </source>
</evidence>
<feature type="compositionally biased region" description="Polar residues" evidence="1">
    <location>
        <begin position="282"/>
        <end position="295"/>
    </location>
</feature>
<feature type="domain" description="FMR1-interacting protein 1 conserved" evidence="2">
    <location>
        <begin position="118"/>
        <end position="169"/>
    </location>
</feature>
<comment type="caution">
    <text evidence="3">The sequence shown here is derived from an EMBL/GenBank/DDBJ whole genome shotgun (WGS) entry which is preliminary data.</text>
</comment>
<dbReference type="OrthoDB" id="273070at2759"/>
<dbReference type="EMBL" id="JAACJP010000023">
    <property type="protein sequence ID" value="KAF5377431.1"/>
    <property type="molecule type" value="Genomic_DNA"/>
</dbReference>
<dbReference type="AlphaFoldDB" id="A0A8H5H5N8"/>
<feature type="compositionally biased region" description="Pro residues" evidence="1">
    <location>
        <begin position="10"/>
        <end position="19"/>
    </location>
</feature>
<name>A0A8H5H5N8_9AGAR</name>
<evidence type="ECO:0000313" key="4">
    <source>
        <dbReference type="Proteomes" id="UP000565441"/>
    </source>
</evidence>
<dbReference type="Pfam" id="PF10453">
    <property type="entry name" value="NUFIP1"/>
    <property type="match status" value="1"/>
</dbReference>
<reference evidence="3 4" key="1">
    <citation type="journal article" date="2020" name="ISME J.">
        <title>Uncovering the hidden diversity of litter-decomposition mechanisms in mushroom-forming fungi.</title>
        <authorList>
            <person name="Floudas D."/>
            <person name="Bentzer J."/>
            <person name="Ahren D."/>
            <person name="Johansson T."/>
            <person name="Persson P."/>
            <person name="Tunlid A."/>
        </authorList>
    </citation>
    <scope>NUCLEOTIDE SEQUENCE [LARGE SCALE GENOMIC DNA]</scope>
    <source>
        <strain evidence="3 4">CBS 661.87</strain>
    </source>
</reference>
<feature type="region of interest" description="Disordered" evidence="1">
    <location>
        <begin position="1"/>
        <end position="20"/>
    </location>
</feature>
<sequence length="335" mass="37174">MQNRRLPSHPSLPPIPQPSFPQYLPSYSSHYVQAYSQAYNPHNPAATSSFVSNSGLQPSHPSPAWYQPGNCTCTYKGCSFAGSHKALETHMMDRHLIYPPGWEKRSKKPDWDADPSLKGKPILIQGTNLNLDKPEDLEAWLAERKRRWPTAPRVEEKKRKIEEAIARGQLSDNLGFNGNKRRRTDEGDDARYGDRSRGRGRGRGNSSRGRARATDSGWQGRGGPAAVSTEDAHTVPSSSIAQVPAANATDSEDDDECSPEVISSKVPVVHVSPGTDLKPVLRTTNTSEQKRTSTTNRHPKRPPPQPKKEPHNPFASRPTLLRNVQMPPIHAQIEN</sequence>
<feature type="region of interest" description="Disordered" evidence="1">
    <location>
        <begin position="171"/>
        <end position="335"/>
    </location>
</feature>
<evidence type="ECO:0000313" key="3">
    <source>
        <dbReference type="EMBL" id="KAF5377431.1"/>
    </source>
</evidence>
<keyword evidence="4" id="KW-1185">Reference proteome</keyword>